<organism evidence="8 9">
    <name type="scientific">Halodesulfovibrio marinisediminis DSM 17456</name>
    <dbReference type="NCBI Taxonomy" id="1121457"/>
    <lineage>
        <taxon>Bacteria</taxon>
        <taxon>Pseudomonadati</taxon>
        <taxon>Thermodesulfobacteriota</taxon>
        <taxon>Desulfovibrionia</taxon>
        <taxon>Desulfovibrionales</taxon>
        <taxon>Desulfovibrionaceae</taxon>
        <taxon>Halodesulfovibrio</taxon>
    </lineage>
</organism>
<dbReference type="Pfam" id="PF00482">
    <property type="entry name" value="T2SSF"/>
    <property type="match status" value="1"/>
</dbReference>
<keyword evidence="4 6" id="KW-1133">Transmembrane helix</keyword>
<dbReference type="GO" id="GO:0005886">
    <property type="term" value="C:plasma membrane"/>
    <property type="evidence" value="ECO:0007669"/>
    <property type="project" value="UniProtKB-SubCell"/>
</dbReference>
<dbReference type="STRING" id="1121457.SAMN02745161_0825"/>
<evidence type="ECO:0000256" key="3">
    <source>
        <dbReference type="ARBA" id="ARBA00022692"/>
    </source>
</evidence>
<evidence type="ECO:0000313" key="8">
    <source>
        <dbReference type="EMBL" id="SIN79877.1"/>
    </source>
</evidence>
<keyword evidence="5 6" id="KW-0472">Membrane</keyword>
<evidence type="ECO:0000256" key="2">
    <source>
        <dbReference type="ARBA" id="ARBA00022475"/>
    </source>
</evidence>
<gene>
    <name evidence="8" type="ORF">SAMN02745161_0825</name>
</gene>
<evidence type="ECO:0000256" key="5">
    <source>
        <dbReference type="ARBA" id="ARBA00023136"/>
    </source>
</evidence>
<accession>A0A1N6EAD5</accession>
<reference evidence="9" key="1">
    <citation type="submission" date="2016-11" db="EMBL/GenBank/DDBJ databases">
        <authorList>
            <person name="Varghese N."/>
            <person name="Submissions S."/>
        </authorList>
    </citation>
    <scope>NUCLEOTIDE SEQUENCE [LARGE SCALE GENOMIC DNA]</scope>
    <source>
        <strain evidence="9">DSM 17456</strain>
    </source>
</reference>
<proteinExistence type="predicted"/>
<dbReference type="PANTHER" id="PTHR35007">
    <property type="entry name" value="INTEGRAL MEMBRANE PROTEIN-RELATED"/>
    <property type="match status" value="1"/>
</dbReference>
<evidence type="ECO:0000256" key="4">
    <source>
        <dbReference type="ARBA" id="ARBA00022989"/>
    </source>
</evidence>
<name>A0A1N6EAD5_9BACT</name>
<feature type="transmembrane region" description="Helical" evidence="6">
    <location>
        <begin position="266"/>
        <end position="288"/>
    </location>
</feature>
<keyword evidence="9" id="KW-1185">Reference proteome</keyword>
<dbReference type="AlphaFoldDB" id="A0A1N6EAD5"/>
<dbReference type="InterPro" id="IPR018076">
    <property type="entry name" value="T2SS_GspF_dom"/>
</dbReference>
<protein>
    <submittedName>
        <fullName evidence="8">Tight adherence protein C</fullName>
    </submittedName>
</protein>
<feature type="domain" description="Type II secretion system protein GspF" evidence="7">
    <location>
        <begin position="155"/>
        <end position="283"/>
    </location>
</feature>
<sequence>MNYLILIPALVGITILVVSYFLLNYFMRKDPKKVVQKRVEKIVGGPEPSQPNNNKTTAYKYDEKTSALGLKLFKAGLRAPWAPKAYWAVRIGLALVGIAFVWWLGRRYPEQLLLMQVFVLQFVAAGVGFFLPTFLLSYRINKRKQEISWELPEVLDLLVVCIEAGMGLEQGIARVSDEIATSCPILHSEFRQMSLELLAGKGRTEALRRLAVRADCDDLNSLIAMLVQAETFGTSISQTLRIYSDSLRTKRMQRAEEVAGKLPVKLLIPLILFIFPMLMLILMGPAVIRISKMFIY</sequence>
<feature type="transmembrane region" description="Helical" evidence="6">
    <location>
        <begin position="117"/>
        <end position="138"/>
    </location>
</feature>
<dbReference type="PANTHER" id="PTHR35007:SF2">
    <property type="entry name" value="PILUS ASSEMBLE PROTEIN"/>
    <property type="match status" value="1"/>
</dbReference>
<comment type="subcellular location">
    <subcellularLocation>
        <location evidence="1">Cell membrane</location>
        <topology evidence="1">Multi-pass membrane protein</topology>
    </subcellularLocation>
</comment>
<dbReference type="OrthoDB" id="9810662at2"/>
<keyword evidence="3 6" id="KW-0812">Transmembrane</keyword>
<keyword evidence="2" id="KW-1003">Cell membrane</keyword>
<dbReference type="EMBL" id="FSRG01000003">
    <property type="protein sequence ID" value="SIN79877.1"/>
    <property type="molecule type" value="Genomic_DNA"/>
</dbReference>
<evidence type="ECO:0000313" key="9">
    <source>
        <dbReference type="Proteomes" id="UP000184694"/>
    </source>
</evidence>
<dbReference type="RefSeq" id="WP_074215663.1">
    <property type="nucleotide sequence ID" value="NZ_FSRG01000003.1"/>
</dbReference>
<evidence type="ECO:0000256" key="6">
    <source>
        <dbReference type="SAM" id="Phobius"/>
    </source>
</evidence>
<evidence type="ECO:0000256" key="1">
    <source>
        <dbReference type="ARBA" id="ARBA00004651"/>
    </source>
</evidence>
<feature type="transmembrane region" description="Helical" evidence="6">
    <location>
        <begin position="87"/>
        <end position="105"/>
    </location>
</feature>
<dbReference type="Proteomes" id="UP000184694">
    <property type="component" value="Unassembled WGS sequence"/>
</dbReference>
<feature type="transmembrane region" description="Helical" evidence="6">
    <location>
        <begin position="6"/>
        <end position="27"/>
    </location>
</feature>
<evidence type="ECO:0000259" key="7">
    <source>
        <dbReference type="Pfam" id="PF00482"/>
    </source>
</evidence>